<reference evidence="2 3" key="1">
    <citation type="submission" date="2021-02" db="EMBL/GenBank/DDBJ databases">
        <title>Genome assembly of Pseudopithomyces chartarum.</title>
        <authorList>
            <person name="Jauregui R."/>
            <person name="Singh J."/>
            <person name="Voisey C."/>
        </authorList>
    </citation>
    <scope>NUCLEOTIDE SEQUENCE [LARGE SCALE GENOMIC DNA]</scope>
    <source>
        <strain evidence="2 3">AGR01</strain>
    </source>
</reference>
<sequence length="598" mass="67600">MAEGPPCGDARTTGAPNIGAICSGPSFPRDTDAPSFLTTLPAELRLEIYEILFLRDKPVLIKPRPSWFHNTKFLDPSEVCSDVPSDEFQYDEWSEVSSVAQDDEDSCPSPEKLSRTPSGVDSAFGLLGSCRQIYTESIATLYSKNTFILSLTRSEFLTRRIDITVQWMLTLGSTISLLRHVHIRACKFDYDGDVSLCSIDIARLARFMWRNPTKELHVSFGPHPKVSKGPLAAVYRCECSERMDNVLTALVKNDTLDIKRYTRFETLVSGIFIDNCVKSGRIHYPYHTYPGHQNPDQHVIDDSDGGSNEPIEFALHGVYRKFDVSDEGCHIFWRETHSRPNLSNLPSRATVPIIKYAILSEDGTSFNLDCKTSSGFQAGLLGIDSRFRGLALYEWSSTNTITLKISTDQIHTDFSNFAALRHWNREPVSKLLTKGQWTFDKQHRIVLEFHLDGASTLSMLRIKMLRFLQLTLRMRSNVQVVFAVTHVNTGEDNIESHVVTLEQLRENVFVLLSKFCDTQNLDLDMPHLDIEFDGRGSPVQICHPEGMSQSGQPYLLVNPSIHQQEMKEYARNYRDAWKNANYGAGPFTSHAGMDLLLT</sequence>
<feature type="domain" description="DUF7730" evidence="1">
    <location>
        <begin position="32"/>
        <end position="190"/>
    </location>
</feature>
<dbReference type="Pfam" id="PF24864">
    <property type="entry name" value="DUF7730"/>
    <property type="match status" value="1"/>
</dbReference>
<dbReference type="Proteomes" id="UP001280581">
    <property type="component" value="Unassembled WGS sequence"/>
</dbReference>
<dbReference type="AlphaFoldDB" id="A0AAN6RFF9"/>
<dbReference type="InterPro" id="IPR038883">
    <property type="entry name" value="AN11006-like"/>
</dbReference>
<dbReference type="EMBL" id="WVTA01000015">
    <property type="protein sequence ID" value="KAK3201983.1"/>
    <property type="molecule type" value="Genomic_DNA"/>
</dbReference>
<comment type="caution">
    <text evidence="2">The sequence shown here is derived from an EMBL/GenBank/DDBJ whole genome shotgun (WGS) entry which is preliminary data.</text>
</comment>
<evidence type="ECO:0000313" key="2">
    <source>
        <dbReference type="EMBL" id="KAK3201983.1"/>
    </source>
</evidence>
<organism evidence="2 3">
    <name type="scientific">Pseudopithomyces chartarum</name>
    <dbReference type="NCBI Taxonomy" id="1892770"/>
    <lineage>
        <taxon>Eukaryota</taxon>
        <taxon>Fungi</taxon>
        <taxon>Dikarya</taxon>
        <taxon>Ascomycota</taxon>
        <taxon>Pezizomycotina</taxon>
        <taxon>Dothideomycetes</taxon>
        <taxon>Pleosporomycetidae</taxon>
        <taxon>Pleosporales</taxon>
        <taxon>Massarineae</taxon>
        <taxon>Didymosphaeriaceae</taxon>
        <taxon>Pseudopithomyces</taxon>
    </lineage>
</organism>
<dbReference type="InterPro" id="IPR056632">
    <property type="entry name" value="DUF7730"/>
</dbReference>
<name>A0AAN6RFF9_9PLEO</name>
<dbReference type="PANTHER" id="PTHR42085">
    <property type="entry name" value="F-BOX DOMAIN-CONTAINING PROTEIN"/>
    <property type="match status" value="1"/>
</dbReference>
<evidence type="ECO:0000259" key="1">
    <source>
        <dbReference type="Pfam" id="PF24864"/>
    </source>
</evidence>
<dbReference type="PANTHER" id="PTHR42085:SF1">
    <property type="entry name" value="F-BOX DOMAIN-CONTAINING PROTEIN"/>
    <property type="match status" value="1"/>
</dbReference>
<gene>
    <name evidence="2" type="ORF">GRF29_164g1324587</name>
</gene>
<protein>
    <recommendedName>
        <fullName evidence="1">DUF7730 domain-containing protein</fullName>
    </recommendedName>
</protein>
<evidence type="ECO:0000313" key="3">
    <source>
        <dbReference type="Proteomes" id="UP001280581"/>
    </source>
</evidence>
<keyword evidence="3" id="KW-1185">Reference proteome</keyword>
<proteinExistence type="predicted"/>
<accession>A0AAN6RFF9</accession>